<gene>
    <name evidence="2" type="ORF">CALCODRAFT_143623</name>
</gene>
<accession>A0A165I7H0</accession>
<dbReference type="InParanoid" id="A0A165I7H0"/>
<evidence type="ECO:0000313" key="2">
    <source>
        <dbReference type="EMBL" id="KZT60225.1"/>
    </source>
</evidence>
<dbReference type="InterPro" id="IPR000772">
    <property type="entry name" value="Ricin_B_lectin"/>
</dbReference>
<proteinExistence type="predicted"/>
<evidence type="ECO:0000313" key="3">
    <source>
        <dbReference type="Proteomes" id="UP000076842"/>
    </source>
</evidence>
<dbReference type="Gene3D" id="2.80.10.50">
    <property type="match status" value="1"/>
</dbReference>
<dbReference type="SUPFAM" id="SSF50370">
    <property type="entry name" value="Ricin B-like lectins"/>
    <property type="match status" value="1"/>
</dbReference>
<name>A0A165I7H0_9BASI</name>
<dbReference type="Proteomes" id="UP000076842">
    <property type="component" value="Unassembled WGS sequence"/>
</dbReference>
<evidence type="ECO:0000259" key="1">
    <source>
        <dbReference type="Pfam" id="PF14200"/>
    </source>
</evidence>
<protein>
    <recommendedName>
        <fullName evidence="1">Ricin B lectin domain-containing protein</fullName>
    </recommendedName>
</protein>
<sequence length="173" mass="18508">MSGPLKDGETIGPQTEGIKGTHVIINVKSGKALTQLDKDGVSYVVGQARKLGTANASQQWTVEYNTSARAFTFKNIKSGRLMTSDQLASAYAGDAYGVFVQPGTETSGTYWTVGESLWNGSYTITAKDFNTQVLELYNCGDTSDPNTVVNIATESSSSTDKQLWVFAAVGTRV</sequence>
<dbReference type="AlphaFoldDB" id="A0A165I7H0"/>
<dbReference type="Pfam" id="PF14200">
    <property type="entry name" value="RicinB_lectin_2"/>
    <property type="match status" value="1"/>
</dbReference>
<keyword evidence="3" id="KW-1185">Reference proteome</keyword>
<dbReference type="EMBL" id="KV423933">
    <property type="protein sequence ID" value="KZT60225.1"/>
    <property type="molecule type" value="Genomic_DNA"/>
</dbReference>
<feature type="domain" description="Ricin B lectin" evidence="1">
    <location>
        <begin position="57"/>
        <end position="148"/>
    </location>
</feature>
<organism evidence="2 3">
    <name type="scientific">Calocera cornea HHB12733</name>
    <dbReference type="NCBI Taxonomy" id="1353952"/>
    <lineage>
        <taxon>Eukaryota</taxon>
        <taxon>Fungi</taxon>
        <taxon>Dikarya</taxon>
        <taxon>Basidiomycota</taxon>
        <taxon>Agaricomycotina</taxon>
        <taxon>Dacrymycetes</taxon>
        <taxon>Dacrymycetales</taxon>
        <taxon>Dacrymycetaceae</taxon>
        <taxon>Calocera</taxon>
    </lineage>
</organism>
<dbReference type="InterPro" id="IPR035992">
    <property type="entry name" value="Ricin_B-like_lectins"/>
</dbReference>
<reference evidence="2 3" key="1">
    <citation type="journal article" date="2016" name="Mol. Biol. Evol.">
        <title>Comparative Genomics of Early-Diverging Mushroom-Forming Fungi Provides Insights into the Origins of Lignocellulose Decay Capabilities.</title>
        <authorList>
            <person name="Nagy L.G."/>
            <person name="Riley R."/>
            <person name="Tritt A."/>
            <person name="Adam C."/>
            <person name="Daum C."/>
            <person name="Floudas D."/>
            <person name="Sun H."/>
            <person name="Yadav J.S."/>
            <person name="Pangilinan J."/>
            <person name="Larsson K.H."/>
            <person name="Matsuura K."/>
            <person name="Barry K."/>
            <person name="Labutti K."/>
            <person name="Kuo R."/>
            <person name="Ohm R.A."/>
            <person name="Bhattacharya S.S."/>
            <person name="Shirouzu T."/>
            <person name="Yoshinaga Y."/>
            <person name="Martin F.M."/>
            <person name="Grigoriev I.V."/>
            <person name="Hibbett D.S."/>
        </authorList>
    </citation>
    <scope>NUCLEOTIDE SEQUENCE [LARGE SCALE GENOMIC DNA]</scope>
    <source>
        <strain evidence="2 3">HHB12733</strain>
    </source>
</reference>